<sequence length="329" mass="35193">MSRSHSALGIALLIALSCVSVGSAWPPPAEAGASLVADSIVNDLVFQAKYALAAYCEVGRVSLTWTCVNQLCGGETAGTKVLAVLENSLRADNYGGFLALQPGGTTAVFSLAGSQATTDWVLDAAILPTSNVQDIFPNAPAGSTAHLGFWATFKAGLPSMQYHINTTLAKYPSVKNVVFTGHSLGAVQQSLHAGYFSDQLAARNITLRTYSFAPARTVNAVLAAYLSTMPAYQDGAFYRVITRQDLVPRILPPWPPTFWTHLGTEYFLNGFLGSKTTYKCPSPAVGAENLYCMQAVSPLELSLVPGHIDYFGLDNFFLKCYVPLYGLLS</sequence>
<accession>A0A139AZS5</accession>
<feature type="chain" id="PRO_5007296513" evidence="3">
    <location>
        <begin position="25"/>
        <end position="329"/>
    </location>
</feature>
<dbReference type="SUPFAM" id="SSF53474">
    <property type="entry name" value="alpha/beta-Hydrolases"/>
    <property type="match status" value="1"/>
</dbReference>
<dbReference type="OrthoDB" id="2098083at2759"/>
<dbReference type="EMBL" id="KQ965731">
    <property type="protein sequence ID" value="KXS22229.1"/>
    <property type="molecule type" value="Genomic_DNA"/>
</dbReference>
<dbReference type="PANTHER" id="PTHR46640:SF1">
    <property type="entry name" value="FUNGAL LIPASE-LIKE DOMAIN-CONTAINING PROTEIN-RELATED"/>
    <property type="match status" value="1"/>
</dbReference>
<dbReference type="PROSITE" id="PS51257">
    <property type="entry name" value="PROKAR_LIPOPROTEIN"/>
    <property type="match status" value="1"/>
</dbReference>
<protein>
    <submittedName>
        <fullName evidence="5">Alpha/beta-hydrolase</fullName>
    </submittedName>
</protein>
<proteinExistence type="predicted"/>
<dbReference type="STRING" id="1344416.A0A139AZS5"/>
<evidence type="ECO:0000256" key="3">
    <source>
        <dbReference type="SAM" id="SignalP"/>
    </source>
</evidence>
<dbReference type="OMA" id="YTAAAYC"/>
<keyword evidence="1 3" id="KW-0732">Signal</keyword>
<evidence type="ECO:0000256" key="2">
    <source>
        <dbReference type="ARBA" id="ARBA00022801"/>
    </source>
</evidence>
<dbReference type="Pfam" id="PF01764">
    <property type="entry name" value="Lipase_3"/>
    <property type="match status" value="1"/>
</dbReference>
<evidence type="ECO:0000256" key="1">
    <source>
        <dbReference type="ARBA" id="ARBA00022729"/>
    </source>
</evidence>
<keyword evidence="2 5" id="KW-0378">Hydrolase</keyword>
<dbReference type="PANTHER" id="PTHR46640">
    <property type="entry name" value="TRIACYLGLYCEROL LIPASE, PUTATIVE (AFU_ORTHOLOGUE AFUA_6G06510)-RELATED"/>
    <property type="match status" value="1"/>
</dbReference>
<dbReference type="InterPro" id="IPR029058">
    <property type="entry name" value="AB_hydrolase_fold"/>
</dbReference>
<dbReference type="Gene3D" id="3.40.50.1820">
    <property type="entry name" value="alpha/beta hydrolase"/>
    <property type="match status" value="1"/>
</dbReference>
<dbReference type="GO" id="GO:0006629">
    <property type="term" value="P:lipid metabolic process"/>
    <property type="evidence" value="ECO:0007669"/>
    <property type="project" value="InterPro"/>
</dbReference>
<evidence type="ECO:0000313" key="5">
    <source>
        <dbReference type="EMBL" id="KXS22229.1"/>
    </source>
</evidence>
<dbReference type="InterPro" id="IPR051299">
    <property type="entry name" value="AB_hydrolase_lip/est"/>
</dbReference>
<dbReference type="GO" id="GO:0016787">
    <property type="term" value="F:hydrolase activity"/>
    <property type="evidence" value="ECO:0007669"/>
    <property type="project" value="UniProtKB-KW"/>
</dbReference>
<dbReference type="AlphaFoldDB" id="A0A139AZS5"/>
<dbReference type="CDD" id="cd00519">
    <property type="entry name" value="Lipase_3"/>
    <property type="match status" value="1"/>
</dbReference>
<gene>
    <name evidence="5" type="ORF">M427DRAFT_65266</name>
</gene>
<evidence type="ECO:0000259" key="4">
    <source>
        <dbReference type="Pfam" id="PF01764"/>
    </source>
</evidence>
<reference evidence="5 6" key="1">
    <citation type="journal article" date="2015" name="Genome Biol. Evol.">
        <title>Phylogenomic analyses indicate that early fungi evolved digesting cell walls of algal ancestors of land plants.</title>
        <authorList>
            <person name="Chang Y."/>
            <person name="Wang S."/>
            <person name="Sekimoto S."/>
            <person name="Aerts A.L."/>
            <person name="Choi C."/>
            <person name="Clum A."/>
            <person name="LaButti K.M."/>
            <person name="Lindquist E.A."/>
            <person name="Yee Ngan C."/>
            <person name="Ohm R.A."/>
            <person name="Salamov A.A."/>
            <person name="Grigoriev I.V."/>
            <person name="Spatafora J.W."/>
            <person name="Berbee M.L."/>
        </authorList>
    </citation>
    <scope>NUCLEOTIDE SEQUENCE [LARGE SCALE GENOMIC DNA]</scope>
    <source>
        <strain evidence="5 6">JEL478</strain>
    </source>
</reference>
<dbReference type="Proteomes" id="UP000070544">
    <property type="component" value="Unassembled WGS sequence"/>
</dbReference>
<evidence type="ECO:0000313" key="6">
    <source>
        <dbReference type="Proteomes" id="UP000070544"/>
    </source>
</evidence>
<keyword evidence="6" id="KW-1185">Reference proteome</keyword>
<feature type="domain" description="Fungal lipase-type" evidence="4">
    <location>
        <begin position="108"/>
        <end position="252"/>
    </location>
</feature>
<dbReference type="InterPro" id="IPR002921">
    <property type="entry name" value="Fungal_lipase-type"/>
</dbReference>
<organism evidence="5 6">
    <name type="scientific">Gonapodya prolifera (strain JEL478)</name>
    <name type="common">Monoblepharis prolifera</name>
    <dbReference type="NCBI Taxonomy" id="1344416"/>
    <lineage>
        <taxon>Eukaryota</taxon>
        <taxon>Fungi</taxon>
        <taxon>Fungi incertae sedis</taxon>
        <taxon>Chytridiomycota</taxon>
        <taxon>Chytridiomycota incertae sedis</taxon>
        <taxon>Monoblepharidomycetes</taxon>
        <taxon>Monoblepharidales</taxon>
        <taxon>Gonapodyaceae</taxon>
        <taxon>Gonapodya</taxon>
    </lineage>
</organism>
<name>A0A139AZS5_GONPJ</name>
<feature type="signal peptide" evidence="3">
    <location>
        <begin position="1"/>
        <end position="24"/>
    </location>
</feature>